<dbReference type="EMBL" id="JAAGNZ010000001">
    <property type="protein sequence ID" value="NEU67973.1"/>
    <property type="molecule type" value="Genomic_DNA"/>
</dbReference>
<keyword evidence="2" id="KW-1185">Reference proteome</keyword>
<protein>
    <submittedName>
        <fullName evidence="1">Uncharacterized protein</fullName>
    </submittedName>
</protein>
<evidence type="ECO:0000313" key="1">
    <source>
        <dbReference type="EMBL" id="NEU67973.1"/>
    </source>
</evidence>
<comment type="caution">
    <text evidence="1">The sequence shown here is derived from an EMBL/GenBank/DDBJ whole genome shotgun (WGS) entry which is preliminary data.</text>
</comment>
<dbReference type="Proteomes" id="UP000477386">
    <property type="component" value="Unassembled WGS sequence"/>
</dbReference>
<name>A0A6M0IM61_9BACT</name>
<sequence>MEELEDVFEVLNRIVALGDTLTKVYVIDEGNRTDLPPDAFDGSAFSSSLQRMEHQWQHALCEPERAHSSEDQELIGWTKQRETMYQSTINTHQLMIQRLERLLQRTTHTLYPGSDTDRLVEHYQTLISSSQNQLSKARLGLATVVKRLQQLGL</sequence>
<reference evidence="1 2" key="1">
    <citation type="submission" date="2020-02" db="EMBL/GenBank/DDBJ databases">
        <title>Draft genome sequence of two Spirosoma agri KCTC 52727 and Spirosoma terrae KCTC 52035.</title>
        <authorList>
            <person name="Rojas J."/>
            <person name="Ambika Manirajan B."/>
            <person name="Ratering S."/>
            <person name="Suarez C."/>
            <person name="Schnell S."/>
        </authorList>
    </citation>
    <scope>NUCLEOTIDE SEQUENCE [LARGE SCALE GENOMIC DNA]</scope>
    <source>
        <strain evidence="1 2">KCTC 52727</strain>
    </source>
</reference>
<gene>
    <name evidence="1" type="ORF">GK091_13865</name>
</gene>
<dbReference type="AlphaFoldDB" id="A0A6M0IM61"/>
<organism evidence="1 2">
    <name type="scientific">Spirosoma agri</name>
    <dbReference type="NCBI Taxonomy" id="1987381"/>
    <lineage>
        <taxon>Bacteria</taxon>
        <taxon>Pseudomonadati</taxon>
        <taxon>Bacteroidota</taxon>
        <taxon>Cytophagia</taxon>
        <taxon>Cytophagales</taxon>
        <taxon>Cytophagaceae</taxon>
        <taxon>Spirosoma</taxon>
    </lineage>
</organism>
<accession>A0A6M0IM61</accession>
<proteinExistence type="predicted"/>
<evidence type="ECO:0000313" key="2">
    <source>
        <dbReference type="Proteomes" id="UP000477386"/>
    </source>
</evidence>
<dbReference type="RefSeq" id="WP_164039021.1">
    <property type="nucleotide sequence ID" value="NZ_JAAGNZ010000001.1"/>
</dbReference>